<dbReference type="SUPFAM" id="SSF82199">
    <property type="entry name" value="SET domain"/>
    <property type="match status" value="1"/>
</dbReference>
<evidence type="ECO:0000313" key="4">
    <source>
        <dbReference type="Proteomes" id="UP001444661"/>
    </source>
</evidence>
<feature type="signal peptide" evidence="1">
    <location>
        <begin position="1"/>
        <end position="20"/>
    </location>
</feature>
<accession>A0ABR1TYQ1</accession>
<name>A0ABR1TYQ1_9PEZI</name>
<proteinExistence type="predicted"/>
<dbReference type="Pfam" id="PF00856">
    <property type="entry name" value="SET"/>
    <property type="match status" value="1"/>
</dbReference>
<protein>
    <recommendedName>
        <fullName evidence="2">SET domain-containing protein</fullName>
    </recommendedName>
</protein>
<dbReference type="CDD" id="cd20071">
    <property type="entry name" value="SET_SMYD"/>
    <property type="match status" value="1"/>
</dbReference>
<dbReference type="PANTHER" id="PTHR47332:SF6">
    <property type="entry name" value="SET DOMAIN-CONTAINING PROTEIN"/>
    <property type="match status" value="1"/>
</dbReference>
<reference evidence="3 4" key="1">
    <citation type="submission" date="2023-01" db="EMBL/GenBank/DDBJ databases">
        <title>Analysis of 21 Apiospora genomes using comparative genomics revels a genus with tremendous synthesis potential of carbohydrate active enzymes and secondary metabolites.</title>
        <authorList>
            <person name="Sorensen T."/>
        </authorList>
    </citation>
    <scope>NUCLEOTIDE SEQUENCE [LARGE SCALE GENOMIC DNA]</scope>
    <source>
        <strain evidence="3 4">CBS 33761</strain>
    </source>
</reference>
<dbReference type="SMART" id="SM00317">
    <property type="entry name" value="SET"/>
    <property type="match status" value="1"/>
</dbReference>
<dbReference type="InterPro" id="IPR053185">
    <property type="entry name" value="SET_domain_protein"/>
</dbReference>
<dbReference type="InterPro" id="IPR001214">
    <property type="entry name" value="SET_dom"/>
</dbReference>
<evidence type="ECO:0000256" key="1">
    <source>
        <dbReference type="SAM" id="SignalP"/>
    </source>
</evidence>
<keyword evidence="1" id="KW-0732">Signal</keyword>
<feature type="chain" id="PRO_5045597941" description="SET domain-containing protein" evidence="1">
    <location>
        <begin position="21"/>
        <end position="438"/>
    </location>
</feature>
<dbReference type="Gene3D" id="2.170.270.10">
    <property type="entry name" value="SET domain"/>
    <property type="match status" value="1"/>
</dbReference>
<keyword evidence="4" id="KW-1185">Reference proteome</keyword>
<evidence type="ECO:0000259" key="2">
    <source>
        <dbReference type="PROSITE" id="PS50280"/>
    </source>
</evidence>
<gene>
    <name evidence="3" type="ORF">PG993_003145</name>
</gene>
<dbReference type="InterPro" id="IPR046341">
    <property type="entry name" value="SET_dom_sf"/>
</dbReference>
<evidence type="ECO:0000313" key="3">
    <source>
        <dbReference type="EMBL" id="KAK8051760.1"/>
    </source>
</evidence>
<dbReference type="PANTHER" id="PTHR47332">
    <property type="entry name" value="SET DOMAIN-CONTAINING PROTEIN 5"/>
    <property type="match status" value="1"/>
</dbReference>
<feature type="domain" description="SET" evidence="2">
    <location>
        <begin position="127"/>
        <end position="283"/>
    </location>
</feature>
<organism evidence="3 4">
    <name type="scientific">Apiospora rasikravindrae</name>
    <dbReference type="NCBI Taxonomy" id="990691"/>
    <lineage>
        <taxon>Eukaryota</taxon>
        <taxon>Fungi</taxon>
        <taxon>Dikarya</taxon>
        <taxon>Ascomycota</taxon>
        <taxon>Pezizomycotina</taxon>
        <taxon>Sordariomycetes</taxon>
        <taxon>Xylariomycetidae</taxon>
        <taxon>Amphisphaeriales</taxon>
        <taxon>Apiosporaceae</taxon>
        <taxon>Apiospora</taxon>
    </lineage>
</organism>
<sequence length="438" mass="49524">MRRTHTIFTLLCVPLTLVDGKLLDSHDGQLLHLTSSTGSFCPWHPDSLSLTPEWAETERSPLELVAGACAGNLSEEICVYSNPSFGNSQGIAFLTSPKRAARLAQSTTLTDPSLHSQTERLNLATNPNWEVRAIPGKGMGVIATSHLSLGDHVMSATPAIVQDSAIFELSDDEAMELRIGAVEHLPPGLRTAFLKLTTHDHPASLSERIEKIIDVNSFELELVGNVEDDEGEKSWLAVFPDISRLNHACRPNAQYYFDPITLTQHVHAVRDIHPGEEITVSYINAFQTHRRRQKKIASMWHFGCTCDFCSRNRHQIKASDERILQIQKLIKEFQDRTPHSKTTPQAAELLISLYRQEKLWYAFYEAYTMAALEYSFVGEERLATMYARLAIEHGIASAGPDDENVEMMRELARDPRKHWSWMYRIDMREESNSRTHST</sequence>
<dbReference type="Proteomes" id="UP001444661">
    <property type="component" value="Unassembled WGS sequence"/>
</dbReference>
<dbReference type="PROSITE" id="PS50280">
    <property type="entry name" value="SET"/>
    <property type="match status" value="1"/>
</dbReference>
<comment type="caution">
    <text evidence="3">The sequence shown here is derived from an EMBL/GenBank/DDBJ whole genome shotgun (WGS) entry which is preliminary data.</text>
</comment>
<dbReference type="EMBL" id="JAQQWK010000002">
    <property type="protein sequence ID" value="KAK8051760.1"/>
    <property type="molecule type" value="Genomic_DNA"/>
</dbReference>